<name>A0ABW3LQ87_9BACI</name>
<sequence length="228" mass="26407">MNFDKKKYISRISSKDIAYEQLKERIIKCIFDPGQPIVEDELAKELEISRTPLREALLRLELEGLVVRNSNGRIKVAPISIKELKELFIMRSKLEGIVIVDAIDNITEEDVKYLSYLAKMVKLTSRLRNHEDIDNFGAQFHNFIYNISGNKTAVKILFQLNDHINRYRRLAHKHIIDTKKASDEHEIILEYIINKDKVNAESKIVNHIIGSMNQAVKAVEKYESSVTK</sequence>
<dbReference type="PRINTS" id="PR00035">
    <property type="entry name" value="HTHGNTR"/>
</dbReference>
<dbReference type="Proteomes" id="UP001597040">
    <property type="component" value="Unassembled WGS sequence"/>
</dbReference>
<organism evidence="5 6">
    <name type="scientific">Virgibacillus byunsanensis</name>
    <dbReference type="NCBI Taxonomy" id="570945"/>
    <lineage>
        <taxon>Bacteria</taxon>
        <taxon>Bacillati</taxon>
        <taxon>Bacillota</taxon>
        <taxon>Bacilli</taxon>
        <taxon>Bacillales</taxon>
        <taxon>Bacillaceae</taxon>
        <taxon>Virgibacillus</taxon>
    </lineage>
</organism>
<dbReference type="SUPFAM" id="SSF46785">
    <property type="entry name" value="Winged helix' DNA-binding domain"/>
    <property type="match status" value="1"/>
</dbReference>
<dbReference type="Pfam" id="PF00392">
    <property type="entry name" value="GntR"/>
    <property type="match status" value="1"/>
</dbReference>
<accession>A0ABW3LQ87</accession>
<evidence type="ECO:0000313" key="5">
    <source>
        <dbReference type="EMBL" id="MFD1040583.1"/>
    </source>
</evidence>
<keyword evidence="2" id="KW-0238">DNA-binding</keyword>
<proteinExistence type="predicted"/>
<keyword evidence="3" id="KW-0804">Transcription</keyword>
<evidence type="ECO:0000256" key="1">
    <source>
        <dbReference type="ARBA" id="ARBA00023015"/>
    </source>
</evidence>
<dbReference type="InterPro" id="IPR000524">
    <property type="entry name" value="Tscrpt_reg_HTH_GntR"/>
</dbReference>
<gene>
    <name evidence="5" type="ORF">ACFQ3N_19660</name>
</gene>
<dbReference type="PANTHER" id="PTHR43537:SF5">
    <property type="entry name" value="UXU OPERON TRANSCRIPTIONAL REGULATOR"/>
    <property type="match status" value="1"/>
</dbReference>
<keyword evidence="6" id="KW-1185">Reference proteome</keyword>
<dbReference type="InterPro" id="IPR036390">
    <property type="entry name" value="WH_DNA-bd_sf"/>
</dbReference>
<protein>
    <submittedName>
        <fullName evidence="5">GntR family transcriptional regulator</fullName>
    </submittedName>
</protein>
<dbReference type="EMBL" id="JBHTKJ010000074">
    <property type="protein sequence ID" value="MFD1040583.1"/>
    <property type="molecule type" value="Genomic_DNA"/>
</dbReference>
<dbReference type="PROSITE" id="PS50949">
    <property type="entry name" value="HTH_GNTR"/>
    <property type="match status" value="1"/>
</dbReference>
<keyword evidence="1" id="KW-0805">Transcription regulation</keyword>
<feature type="domain" description="HTH gntR-type" evidence="4">
    <location>
        <begin position="12"/>
        <end position="79"/>
    </location>
</feature>
<dbReference type="InterPro" id="IPR036388">
    <property type="entry name" value="WH-like_DNA-bd_sf"/>
</dbReference>
<dbReference type="SUPFAM" id="SSF48008">
    <property type="entry name" value="GntR ligand-binding domain-like"/>
    <property type="match status" value="1"/>
</dbReference>
<dbReference type="SMART" id="SM00895">
    <property type="entry name" value="FCD"/>
    <property type="match status" value="1"/>
</dbReference>
<dbReference type="InterPro" id="IPR011711">
    <property type="entry name" value="GntR_C"/>
</dbReference>
<dbReference type="Pfam" id="PF07729">
    <property type="entry name" value="FCD"/>
    <property type="match status" value="1"/>
</dbReference>
<dbReference type="PANTHER" id="PTHR43537">
    <property type="entry name" value="TRANSCRIPTIONAL REGULATOR, GNTR FAMILY"/>
    <property type="match status" value="1"/>
</dbReference>
<dbReference type="Gene3D" id="1.10.10.10">
    <property type="entry name" value="Winged helix-like DNA-binding domain superfamily/Winged helix DNA-binding domain"/>
    <property type="match status" value="1"/>
</dbReference>
<reference evidence="6" key="1">
    <citation type="journal article" date="2019" name="Int. J. Syst. Evol. Microbiol.">
        <title>The Global Catalogue of Microorganisms (GCM) 10K type strain sequencing project: providing services to taxonomists for standard genome sequencing and annotation.</title>
        <authorList>
            <consortium name="The Broad Institute Genomics Platform"/>
            <consortium name="The Broad Institute Genome Sequencing Center for Infectious Disease"/>
            <person name="Wu L."/>
            <person name="Ma J."/>
        </authorList>
    </citation>
    <scope>NUCLEOTIDE SEQUENCE [LARGE SCALE GENOMIC DNA]</scope>
    <source>
        <strain evidence="6">CCUG 56754</strain>
    </source>
</reference>
<dbReference type="SMART" id="SM00345">
    <property type="entry name" value="HTH_GNTR"/>
    <property type="match status" value="1"/>
</dbReference>
<comment type="caution">
    <text evidence="5">The sequence shown here is derived from an EMBL/GenBank/DDBJ whole genome shotgun (WGS) entry which is preliminary data.</text>
</comment>
<dbReference type="Gene3D" id="1.20.120.530">
    <property type="entry name" value="GntR ligand-binding domain-like"/>
    <property type="match status" value="1"/>
</dbReference>
<dbReference type="RefSeq" id="WP_390364806.1">
    <property type="nucleotide sequence ID" value="NZ_JBHTKJ010000074.1"/>
</dbReference>
<evidence type="ECO:0000256" key="3">
    <source>
        <dbReference type="ARBA" id="ARBA00023163"/>
    </source>
</evidence>
<evidence type="ECO:0000256" key="2">
    <source>
        <dbReference type="ARBA" id="ARBA00023125"/>
    </source>
</evidence>
<evidence type="ECO:0000259" key="4">
    <source>
        <dbReference type="PROSITE" id="PS50949"/>
    </source>
</evidence>
<evidence type="ECO:0000313" key="6">
    <source>
        <dbReference type="Proteomes" id="UP001597040"/>
    </source>
</evidence>
<dbReference type="InterPro" id="IPR008920">
    <property type="entry name" value="TF_FadR/GntR_C"/>
</dbReference>